<keyword evidence="2" id="KW-1185">Reference proteome</keyword>
<dbReference type="RefSeq" id="WP_145371899.1">
    <property type="nucleotide sequence ID" value="NZ_CP036275.1"/>
</dbReference>
<dbReference type="Proteomes" id="UP000320496">
    <property type="component" value="Chromosome"/>
</dbReference>
<sequence>MPDSAQTDRYHIGFLRVVEVSGAGFVGGLLVSNRFGKPLEFQCTTPVKANRVQELLYGPTLRPFLFAELIGKTLFERLAVKPDLILVSQPELIDLRRHVKAIVACTLDEETGHALPDEQQVQLGQRTVRIHPEYLDDVARLQKAMADVPADADLSEPLDRVRDALQETLRSVTAA</sequence>
<dbReference type="EMBL" id="CP036275">
    <property type="protein sequence ID" value="QDU40624.1"/>
    <property type="molecule type" value="Genomic_DNA"/>
</dbReference>
<evidence type="ECO:0000313" key="2">
    <source>
        <dbReference type="Proteomes" id="UP000320496"/>
    </source>
</evidence>
<dbReference type="OrthoDB" id="268932at2"/>
<accession>A0A517ZDS6</accession>
<dbReference type="KEGG" id="mri:Mal4_49820"/>
<proteinExistence type="predicted"/>
<reference evidence="1 2" key="1">
    <citation type="submission" date="2019-02" db="EMBL/GenBank/DDBJ databases">
        <title>Deep-cultivation of Planctomycetes and their phenomic and genomic characterization uncovers novel biology.</title>
        <authorList>
            <person name="Wiegand S."/>
            <person name="Jogler M."/>
            <person name="Boedeker C."/>
            <person name="Pinto D."/>
            <person name="Vollmers J."/>
            <person name="Rivas-Marin E."/>
            <person name="Kohn T."/>
            <person name="Peeters S.H."/>
            <person name="Heuer A."/>
            <person name="Rast P."/>
            <person name="Oberbeckmann S."/>
            <person name="Bunk B."/>
            <person name="Jeske O."/>
            <person name="Meyerdierks A."/>
            <person name="Storesund J.E."/>
            <person name="Kallscheuer N."/>
            <person name="Luecker S."/>
            <person name="Lage O.M."/>
            <person name="Pohl T."/>
            <person name="Merkel B.J."/>
            <person name="Hornburger P."/>
            <person name="Mueller R.-W."/>
            <person name="Bruemmer F."/>
            <person name="Labrenz M."/>
            <person name="Spormann A.M."/>
            <person name="Op den Camp H."/>
            <person name="Overmann J."/>
            <person name="Amann R."/>
            <person name="Jetten M.S.M."/>
            <person name="Mascher T."/>
            <person name="Medema M.H."/>
            <person name="Devos D.P."/>
            <person name="Kaster A.-K."/>
            <person name="Ovreas L."/>
            <person name="Rohde M."/>
            <person name="Galperin M.Y."/>
            <person name="Jogler C."/>
        </authorList>
    </citation>
    <scope>NUCLEOTIDE SEQUENCE [LARGE SCALE GENOMIC DNA]</scope>
    <source>
        <strain evidence="1 2">Mal4</strain>
    </source>
</reference>
<protein>
    <submittedName>
        <fullName evidence="1">Uncharacterized protein</fullName>
    </submittedName>
</protein>
<gene>
    <name evidence="1" type="ORF">Mal4_49820</name>
</gene>
<evidence type="ECO:0000313" key="1">
    <source>
        <dbReference type="EMBL" id="QDU40624.1"/>
    </source>
</evidence>
<dbReference type="AlphaFoldDB" id="A0A517ZDS6"/>
<name>A0A517ZDS6_9PLAN</name>
<organism evidence="1 2">
    <name type="scientific">Maioricimonas rarisocia</name>
    <dbReference type="NCBI Taxonomy" id="2528026"/>
    <lineage>
        <taxon>Bacteria</taxon>
        <taxon>Pseudomonadati</taxon>
        <taxon>Planctomycetota</taxon>
        <taxon>Planctomycetia</taxon>
        <taxon>Planctomycetales</taxon>
        <taxon>Planctomycetaceae</taxon>
        <taxon>Maioricimonas</taxon>
    </lineage>
</organism>